<gene>
    <name evidence="2" type="ORF">NDU88_006605</name>
</gene>
<dbReference type="Gene3D" id="3.30.70.1820">
    <property type="entry name" value="L1 transposable element, RRM domain"/>
    <property type="match status" value="1"/>
</dbReference>
<reference evidence="2" key="1">
    <citation type="journal article" date="2022" name="bioRxiv">
        <title>Sequencing and chromosome-scale assembly of the giantPleurodeles waltlgenome.</title>
        <authorList>
            <person name="Brown T."/>
            <person name="Elewa A."/>
            <person name="Iarovenko S."/>
            <person name="Subramanian E."/>
            <person name="Araus A.J."/>
            <person name="Petzold A."/>
            <person name="Susuki M."/>
            <person name="Suzuki K.-i.T."/>
            <person name="Hayashi T."/>
            <person name="Toyoda A."/>
            <person name="Oliveira C."/>
            <person name="Osipova E."/>
            <person name="Leigh N.D."/>
            <person name="Simon A."/>
            <person name="Yun M.H."/>
        </authorList>
    </citation>
    <scope>NUCLEOTIDE SEQUENCE</scope>
    <source>
        <strain evidence="2">20211129_DDA</strain>
        <tissue evidence="2">Liver</tissue>
    </source>
</reference>
<protein>
    <recommendedName>
        <fullName evidence="4">L1 transposable element RRM domain-containing protein</fullName>
    </recommendedName>
</protein>
<dbReference type="Proteomes" id="UP001066276">
    <property type="component" value="Chromosome 3_1"/>
</dbReference>
<evidence type="ECO:0000313" key="2">
    <source>
        <dbReference type="EMBL" id="KAJ1189863.1"/>
    </source>
</evidence>
<dbReference type="AlphaFoldDB" id="A0AAV7UQ69"/>
<feature type="region of interest" description="Disordered" evidence="1">
    <location>
        <begin position="300"/>
        <end position="321"/>
    </location>
</feature>
<keyword evidence="3" id="KW-1185">Reference proteome</keyword>
<comment type="caution">
    <text evidence="2">The sequence shown here is derived from an EMBL/GenBank/DDBJ whole genome shotgun (WGS) entry which is preliminary data.</text>
</comment>
<sequence length="380" mass="42798">MSGSKPNHKPASKPARQLLFSEALHHKRPTPATTGPHASPHLSEPTMMADKEHSTTMERILQEITTVSRRIEGMDACLTSLTLETKSMRSDIAGFLFRVTGLEQRMGSLEAQATAFQHRDQDLLYLRSKLTDMEDRSRRDNIRLLGILENEEGADMQAFLSSTLPKLTSLDFDPPLEFQRAHRVGPKRSEKSSRPRPIIACLLRHNQTRQILQAARSHGPFRVDQNDIRITSDYSKETNERRKAFLALRPRLRQLEIKYGLFDPARMWVTKNGVSKDFYDPEELRLFLDSFQLQPMDSTNLNHPHDASGDNTGNGTLPAGMETASTALQGADTCQRGRDLERLARSHNDRGQVLHAVAAHTQLSERDKSCSPLKPTTASC</sequence>
<dbReference type="PANTHER" id="PTHR11505">
    <property type="entry name" value="L1 TRANSPOSABLE ELEMENT-RELATED"/>
    <property type="match status" value="1"/>
</dbReference>
<dbReference type="EMBL" id="JANPWB010000005">
    <property type="protein sequence ID" value="KAJ1189863.1"/>
    <property type="molecule type" value="Genomic_DNA"/>
</dbReference>
<organism evidence="2 3">
    <name type="scientific">Pleurodeles waltl</name>
    <name type="common">Iberian ribbed newt</name>
    <dbReference type="NCBI Taxonomy" id="8319"/>
    <lineage>
        <taxon>Eukaryota</taxon>
        <taxon>Metazoa</taxon>
        <taxon>Chordata</taxon>
        <taxon>Craniata</taxon>
        <taxon>Vertebrata</taxon>
        <taxon>Euteleostomi</taxon>
        <taxon>Amphibia</taxon>
        <taxon>Batrachia</taxon>
        <taxon>Caudata</taxon>
        <taxon>Salamandroidea</taxon>
        <taxon>Salamandridae</taxon>
        <taxon>Pleurodelinae</taxon>
        <taxon>Pleurodeles</taxon>
    </lineage>
</organism>
<name>A0AAV7UQ69_PLEWA</name>
<evidence type="ECO:0000313" key="3">
    <source>
        <dbReference type="Proteomes" id="UP001066276"/>
    </source>
</evidence>
<proteinExistence type="predicted"/>
<feature type="region of interest" description="Disordered" evidence="1">
    <location>
        <begin position="27"/>
        <end position="54"/>
    </location>
</feature>
<evidence type="ECO:0000256" key="1">
    <source>
        <dbReference type="SAM" id="MobiDB-lite"/>
    </source>
</evidence>
<dbReference type="InterPro" id="IPR004244">
    <property type="entry name" value="Transposase_22"/>
</dbReference>
<evidence type="ECO:0008006" key="4">
    <source>
        <dbReference type="Google" id="ProtNLM"/>
    </source>
</evidence>
<accession>A0AAV7UQ69</accession>